<gene>
    <name evidence="1" type="ORF">MM415A01796_0005</name>
    <name evidence="2" type="ORF">MM415B02629_0011</name>
</gene>
<accession>A0A6M3K179</accession>
<reference evidence="1" key="1">
    <citation type="submission" date="2020-03" db="EMBL/GenBank/DDBJ databases">
        <title>The deep terrestrial virosphere.</title>
        <authorList>
            <person name="Holmfeldt K."/>
            <person name="Nilsson E."/>
            <person name="Simone D."/>
            <person name="Lopez-Fernandez M."/>
            <person name="Wu X."/>
            <person name="de Brujin I."/>
            <person name="Lundin D."/>
            <person name="Andersson A."/>
            <person name="Bertilsson S."/>
            <person name="Dopson M."/>
        </authorList>
    </citation>
    <scope>NUCLEOTIDE SEQUENCE</scope>
    <source>
        <strain evidence="1">MM415A01796</strain>
        <strain evidence="2">MM415B02629</strain>
    </source>
</reference>
<name>A0A6M3K179_9ZZZZ</name>
<organism evidence="1">
    <name type="scientific">viral metagenome</name>
    <dbReference type="NCBI Taxonomy" id="1070528"/>
    <lineage>
        <taxon>unclassified sequences</taxon>
        <taxon>metagenomes</taxon>
        <taxon>organismal metagenomes</taxon>
    </lineage>
</organism>
<protein>
    <submittedName>
        <fullName evidence="1">Uncharacterized protein</fullName>
    </submittedName>
</protein>
<proteinExistence type="predicted"/>
<evidence type="ECO:0000313" key="1">
    <source>
        <dbReference type="EMBL" id="QJA75381.1"/>
    </source>
</evidence>
<evidence type="ECO:0000313" key="2">
    <source>
        <dbReference type="EMBL" id="QJA89020.1"/>
    </source>
</evidence>
<dbReference type="EMBL" id="MT142817">
    <property type="protein sequence ID" value="QJA89020.1"/>
    <property type="molecule type" value="Genomic_DNA"/>
</dbReference>
<sequence length="277" mass="29217">MPIEVVNGSPGTIWTPLKDSATVYVGSLVTCDISAPAEGIEILPDAAGVFNETNNDMPLGVCIGTNRLTPLFNTTYKCEYITDPGATDAHDGASIQYYTQGDIWAKGDPIAMAKIALITPSTLLKASIFNAAVGTGPTVMTVTTGSSDGLGITTNATQFTPEAYPTATIYCRTGANAGAYRLLDAASSTVHTWDKAMRNDIAVGDKFVAVPMRFFGPSQIMFDGVSASFVDCADAPVLAGTNRWSVIVTRLDLAEAGKETVEFYFDAVHFSALATRA</sequence>
<dbReference type="AlphaFoldDB" id="A0A6M3K179"/>
<dbReference type="EMBL" id="MT142160">
    <property type="protein sequence ID" value="QJA75381.1"/>
    <property type="molecule type" value="Genomic_DNA"/>
</dbReference>